<evidence type="ECO:0000313" key="2">
    <source>
        <dbReference type="Proteomes" id="UP001530293"/>
    </source>
</evidence>
<dbReference type="PANTHER" id="PTHR45661">
    <property type="entry name" value="SURFACE ANTIGEN"/>
    <property type="match status" value="1"/>
</dbReference>
<dbReference type="InterPro" id="IPR026906">
    <property type="entry name" value="LRR_5"/>
</dbReference>
<dbReference type="InterPro" id="IPR032675">
    <property type="entry name" value="LRR_dom_sf"/>
</dbReference>
<keyword evidence="2" id="KW-1185">Reference proteome</keyword>
<dbReference type="PANTHER" id="PTHR45661:SF3">
    <property type="entry name" value="IG-LIKE DOMAIN-CONTAINING PROTEIN"/>
    <property type="match status" value="1"/>
</dbReference>
<dbReference type="AlphaFoldDB" id="A0ABD3LY74"/>
<reference evidence="1 2" key="1">
    <citation type="submission" date="2024-10" db="EMBL/GenBank/DDBJ databases">
        <title>Updated reference genomes for cyclostephanoid diatoms.</title>
        <authorList>
            <person name="Roberts W.R."/>
            <person name="Alverson A.J."/>
        </authorList>
    </citation>
    <scope>NUCLEOTIDE SEQUENCE [LARGE SCALE GENOMIC DNA]</scope>
    <source>
        <strain evidence="1 2">AJA232-27</strain>
    </source>
</reference>
<sequence length="410" mass="47085">MILRITKQSLGGCTTRSRKTVTCIGTDTFKDCKQLRDVELCEGLNTIMAGAFQGCISLELIRVPSSVEGIGPTAAFRGCTSLERIVVPSSVKSLGAFTFEDCTQLIAVELCMGLNQICEGAFRYCRSLERISVPSSVEEIGRDAFRGCVLLTNVDICEGLERIELMAFEGCTSIARINIPTSVMAIKKGAFSNCPSLVVIVFCEEIEDLVTESSLTDWYDHGRKEGWHRVYSLLKSYSILERLGRIQHRRKSRNDIHDMLRRFPAINDYKYEEHCRLIQRRLDRYIALKEPASLLELALWKSKFAEQQSDLNSTNYSALRSEARTSCGATVIIPNVLSFLVGVDSEDDIEYCENKFRRMNYGELDDQLMYAYSMYEYDENDYYTDQYEYDEYDYFMDQYDAHQYSYYKED</sequence>
<name>A0ABD3LY74_9STRA</name>
<dbReference type="InterPro" id="IPR053139">
    <property type="entry name" value="Surface_bspA-like"/>
</dbReference>
<gene>
    <name evidence="1" type="ORF">ACHAWU_002602</name>
</gene>
<dbReference type="EMBL" id="JALLBG020000299">
    <property type="protein sequence ID" value="KAL3756699.1"/>
    <property type="molecule type" value="Genomic_DNA"/>
</dbReference>
<dbReference type="Pfam" id="PF13306">
    <property type="entry name" value="LRR_5"/>
    <property type="match status" value="1"/>
</dbReference>
<organism evidence="1 2">
    <name type="scientific">Discostella pseudostelligera</name>
    <dbReference type="NCBI Taxonomy" id="259834"/>
    <lineage>
        <taxon>Eukaryota</taxon>
        <taxon>Sar</taxon>
        <taxon>Stramenopiles</taxon>
        <taxon>Ochrophyta</taxon>
        <taxon>Bacillariophyta</taxon>
        <taxon>Coscinodiscophyceae</taxon>
        <taxon>Thalassiosirophycidae</taxon>
        <taxon>Stephanodiscales</taxon>
        <taxon>Stephanodiscaceae</taxon>
        <taxon>Discostella</taxon>
    </lineage>
</organism>
<protein>
    <recommendedName>
        <fullName evidence="3">Leucine-rich repeat domain-containing protein</fullName>
    </recommendedName>
</protein>
<dbReference type="SUPFAM" id="SSF52058">
    <property type="entry name" value="L domain-like"/>
    <property type="match status" value="1"/>
</dbReference>
<proteinExistence type="predicted"/>
<accession>A0ABD3LY74</accession>
<evidence type="ECO:0008006" key="3">
    <source>
        <dbReference type="Google" id="ProtNLM"/>
    </source>
</evidence>
<comment type="caution">
    <text evidence="1">The sequence shown here is derived from an EMBL/GenBank/DDBJ whole genome shotgun (WGS) entry which is preliminary data.</text>
</comment>
<dbReference type="Gene3D" id="3.80.10.10">
    <property type="entry name" value="Ribonuclease Inhibitor"/>
    <property type="match status" value="2"/>
</dbReference>
<evidence type="ECO:0000313" key="1">
    <source>
        <dbReference type="EMBL" id="KAL3756699.1"/>
    </source>
</evidence>
<dbReference type="Proteomes" id="UP001530293">
    <property type="component" value="Unassembled WGS sequence"/>
</dbReference>